<organism evidence="1 2">
    <name type="scientific">Herbaspirillum frisingense</name>
    <dbReference type="NCBI Taxonomy" id="92645"/>
    <lineage>
        <taxon>Bacteria</taxon>
        <taxon>Pseudomonadati</taxon>
        <taxon>Pseudomonadota</taxon>
        <taxon>Betaproteobacteria</taxon>
        <taxon>Burkholderiales</taxon>
        <taxon>Oxalobacteraceae</taxon>
        <taxon>Herbaspirillum</taxon>
    </lineage>
</organism>
<protein>
    <submittedName>
        <fullName evidence="1">Uncharacterized protein</fullName>
    </submittedName>
</protein>
<name>A0ABU1PM80_9BURK</name>
<evidence type="ECO:0000313" key="2">
    <source>
        <dbReference type="Proteomes" id="UP001260715"/>
    </source>
</evidence>
<accession>A0ABU1PM80</accession>
<sequence>MLDFDEGAGRNAGAFFIGAVRLQMRSSCAMPDEAIKKYNNCHFNLSLPSKK</sequence>
<proteinExistence type="predicted"/>
<keyword evidence="2" id="KW-1185">Reference proteome</keyword>
<evidence type="ECO:0000313" key="1">
    <source>
        <dbReference type="EMBL" id="MDR6586248.1"/>
    </source>
</evidence>
<dbReference type="EMBL" id="JAVDSJ010000006">
    <property type="protein sequence ID" value="MDR6586248.1"/>
    <property type="molecule type" value="Genomic_DNA"/>
</dbReference>
<dbReference type="RefSeq" id="WP_166758426.1">
    <property type="nucleotide sequence ID" value="NZ_JAVDSJ010000006.1"/>
</dbReference>
<dbReference type="Proteomes" id="UP001260715">
    <property type="component" value="Unassembled WGS sequence"/>
</dbReference>
<reference evidence="1 2" key="1">
    <citation type="submission" date="2023-07" db="EMBL/GenBank/DDBJ databases">
        <title>Sorghum-associated microbial communities from plants grown in Nebraska, USA.</title>
        <authorList>
            <person name="Schachtman D."/>
        </authorList>
    </citation>
    <scope>NUCLEOTIDE SEQUENCE [LARGE SCALE GENOMIC DNA]</scope>
    <source>
        <strain evidence="1 2">596</strain>
    </source>
</reference>
<comment type="caution">
    <text evidence="1">The sequence shown here is derived from an EMBL/GenBank/DDBJ whole genome shotgun (WGS) entry which is preliminary data.</text>
</comment>
<gene>
    <name evidence="1" type="ORF">J2W50_004472</name>
</gene>